<keyword evidence="7" id="KW-0963">Cytoplasm</keyword>
<dbReference type="HAMAP" id="MF_00083">
    <property type="entry name" value="Pept_tRNA_hydro_bact"/>
    <property type="match status" value="1"/>
</dbReference>
<dbReference type="RefSeq" id="WP_013386477.1">
    <property type="nucleotide sequence ID" value="NC_014632.1"/>
</dbReference>
<feature type="binding site" evidence="7">
    <location>
        <position position="113"/>
    </location>
    <ligand>
        <name>tRNA</name>
        <dbReference type="ChEBI" id="CHEBI:17843"/>
    </ligand>
</feature>
<dbReference type="Gene3D" id="3.40.50.1470">
    <property type="entry name" value="Peptidyl-tRNA hydrolase"/>
    <property type="match status" value="1"/>
</dbReference>
<dbReference type="PANTHER" id="PTHR17224">
    <property type="entry name" value="PEPTIDYL-TRNA HYDROLASE"/>
    <property type="match status" value="1"/>
</dbReference>
<feature type="site" description="Discriminates between blocked and unblocked aminoacyl-tRNA" evidence="7">
    <location>
        <position position="9"/>
    </location>
</feature>
<comment type="function">
    <text evidence="7">Catalyzes the release of premature peptidyl moieties from peptidyl-tRNA molecules trapped in stalled 50S ribosomal subunits, and thus maintains levels of free tRNAs and 50S ribosomes.</text>
</comment>
<feature type="binding site" evidence="7">
    <location>
        <position position="66"/>
    </location>
    <ligand>
        <name>tRNA</name>
        <dbReference type="ChEBI" id="CHEBI:17843"/>
    </ligand>
</feature>
<keyword evidence="2 7" id="KW-0820">tRNA-binding</keyword>
<proteinExistence type="inferred from homology"/>
<comment type="function">
    <text evidence="7">Hydrolyzes ribosome-free peptidyl-tRNAs (with 1 or more amino acids incorporated), which drop off the ribosome during protein synthesis, or as a result of ribosome stalling.</text>
</comment>
<dbReference type="FunFam" id="3.40.50.1470:FF:000001">
    <property type="entry name" value="Peptidyl-tRNA hydrolase"/>
    <property type="match status" value="1"/>
</dbReference>
<dbReference type="EC" id="3.1.1.29" evidence="1 7"/>
<dbReference type="InterPro" id="IPR001328">
    <property type="entry name" value="Pept_tRNA_hydro"/>
</dbReference>
<feature type="binding site" evidence="7">
    <location>
        <position position="14"/>
    </location>
    <ligand>
        <name>tRNA</name>
        <dbReference type="ChEBI" id="CHEBI:17843"/>
    </ligand>
</feature>
<dbReference type="EMBL" id="CP002281">
    <property type="protein sequence ID" value="ADO81805.1"/>
    <property type="molecule type" value="Genomic_DNA"/>
</dbReference>
<dbReference type="GO" id="GO:0006515">
    <property type="term" value="P:protein quality control for misfolded or incompletely synthesized proteins"/>
    <property type="evidence" value="ECO:0007669"/>
    <property type="project" value="UniProtKB-UniRule"/>
</dbReference>
<dbReference type="PROSITE" id="PS01195">
    <property type="entry name" value="PEPT_TRNA_HYDROL_1"/>
    <property type="match status" value="1"/>
</dbReference>
<evidence type="ECO:0000256" key="7">
    <source>
        <dbReference type="HAMAP-Rule" id="MF_00083"/>
    </source>
</evidence>
<organism evidence="10 11">
    <name type="scientific">Ilyobacter polytropus (strain ATCC 51220 / DSM 2926 / LMG 16218 / CuHBu1)</name>
    <dbReference type="NCBI Taxonomy" id="572544"/>
    <lineage>
        <taxon>Bacteria</taxon>
        <taxon>Fusobacteriati</taxon>
        <taxon>Fusobacteriota</taxon>
        <taxon>Fusobacteriia</taxon>
        <taxon>Fusobacteriales</taxon>
        <taxon>Fusobacteriaceae</taxon>
        <taxon>Ilyobacter</taxon>
    </lineage>
</organism>
<keyword evidence="11" id="KW-1185">Reference proteome</keyword>
<comment type="catalytic activity">
    <reaction evidence="7 8">
        <text>an N-acyl-L-alpha-aminoacyl-tRNA + H2O = an N-acyl-L-amino acid + a tRNA + H(+)</text>
        <dbReference type="Rhea" id="RHEA:54448"/>
        <dbReference type="Rhea" id="RHEA-COMP:10123"/>
        <dbReference type="Rhea" id="RHEA-COMP:13883"/>
        <dbReference type="ChEBI" id="CHEBI:15377"/>
        <dbReference type="ChEBI" id="CHEBI:15378"/>
        <dbReference type="ChEBI" id="CHEBI:59874"/>
        <dbReference type="ChEBI" id="CHEBI:78442"/>
        <dbReference type="ChEBI" id="CHEBI:138191"/>
        <dbReference type="EC" id="3.1.1.29"/>
    </reaction>
</comment>
<evidence type="ECO:0000256" key="8">
    <source>
        <dbReference type="RuleBase" id="RU000673"/>
    </source>
</evidence>
<evidence type="ECO:0000313" key="10">
    <source>
        <dbReference type="EMBL" id="ADO81805.1"/>
    </source>
</evidence>
<gene>
    <name evidence="7" type="primary">pth</name>
    <name evidence="10" type="ordered locus">Ilyop_0015</name>
</gene>
<dbReference type="KEGG" id="ipo:Ilyop_0015"/>
<dbReference type="InterPro" id="IPR018171">
    <property type="entry name" value="Pept_tRNA_hydro_CS"/>
</dbReference>
<feature type="site" description="Stabilizes the basic form of H active site to accept a proton" evidence="7">
    <location>
        <position position="92"/>
    </location>
</feature>
<evidence type="ECO:0000256" key="1">
    <source>
        <dbReference type="ARBA" id="ARBA00013260"/>
    </source>
</evidence>
<dbReference type="InterPro" id="IPR036416">
    <property type="entry name" value="Pept_tRNA_hydro_sf"/>
</dbReference>
<comment type="similarity">
    <text evidence="5 7 9">Belongs to the PTH family.</text>
</comment>
<dbReference type="OrthoDB" id="9800507at2"/>
<name>E3H646_ILYPC</name>
<feature type="binding site" evidence="7">
    <location>
        <position position="64"/>
    </location>
    <ligand>
        <name>tRNA</name>
        <dbReference type="ChEBI" id="CHEBI:17843"/>
    </ligand>
</feature>
<dbReference type="NCBIfam" id="TIGR00447">
    <property type="entry name" value="pth"/>
    <property type="match status" value="1"/>
</dbReference>
<evidence type="ECO:0000256" key="4">
    <source>
        <dbReference type="ARBA" id="ARBA00022884"/>
    </source>
</evidence>
<evidence type="ECO:0000256" key="3">
    <source>
        <dbReference type="ARBA" id="ARBA00022801"/>
    </source>
</evidence>
<evidence type="ECO:0000313" key="11">
    <source>
        <dbReference type="Proteomes" id="UP000006875"/>
    </source>
</evidence>
<dbReference type="PROSITE" id="PS01196">
    <property type="entry name" value="PEPT_TRNA_HYDROL_2"/>
    <property type="match status" value="1"/>
</dbReference>
<evidence type="ECO:0000256" key="9">
    <source>
        <dbReference type="RuleBase" id="RU004320"/>
    </source>
</evidence>
<dbReference type="SUPFAM" id="SSF53178">
    <property type="entry name" value="Peptidyl-tRNA hydrolase-like"/>
    <property type="match status" value="1"/>
</dbReference>
<dbReference type="eggNOG" id="COG0193">
    <property type="taxonomic scope" value="Bacteria"/>
</dbReference>
<dbReference type="STRING" id="572544.Ilyop_0015"/>
<dbReference type="AlphaFoldDB" id="E3H646"/>
<dbReference type="GO" id="GO:0005737">
    <property type="term" value="C:cytoplasm"/>
    <property type="evidence" value="ECO:0007669"/>
    <property type="project" value="UniProtKB-SubCell"/>
</dbReference>
<evidence type="ECO:0000256" key="2">
    <source>
        <dbReference type="ARBA" id="ARBA00022555"/>
    </source>
</evidence>
<dbReference type="HOGENOM" id="CLU_062456_4_1_0"/>
<comment type="subunit">
    <text evidence="7">Monomer.</text>
</comment>
<reference evidence="10 11" key="1">
    <citation type="journal article" date="2010" name="Stand. Genomic Sci.">
        <title>Complete genome sequence of Ilyobacter polytropus type strain (CuHbu1).</title>
        <authorList>
            <person name="Sikorski J."/>
            <person name="Chertkov O."/>
            <person name="Lapidus A."/>
            <person name="Nolan M."/>
            <person name="Lucas S."/>
            <person name="Del Rio T.G."/>
            <person name="Tice H."/>
            <person name="Cheng J.F."/>
            <person name="Tapia R."/>
            <person name="Han C."/>
            <person name="Goodwin L."/>
            <person name="Pitluck S."/>
            <person name="Liolios K."/>
            <person name="Ivanova N."/>
            <person name="Mavromatis K."/>
            <person name="Mikhailova N."/>
            <person name="Pati A."/>
            <person name="Chen A."/>
            <person name="Palaniappan K."/>
            <person name="Land M."/>
            <person name="Hauser L."/>
            <person name="Chang Y.J."/>
            <person name="Jeffries C.D."/>
            <person name="Brambilla E."/>
            <person name="Yasawong M."/>
            <person name="Rohde M."/>
            <person name="Pukall R."/>
            <person name="Spring S."/>
            <person name="Goker M."/>
            <person name="Woyke T."/>
            <person name="Bristow J."/>
            <person name="Eisen J.A."/>
            <person name="Markowitz V."/>
            <person name="Hugenholtz P."/>
            <person name="Kyrpides N.C."/>
            <person name="Klenk H.P."/>
        </authorList>
    </citation>
    <scope>NUCLEOTIDE SEQUENCE [LARGE SCALE GENOMIC DNA]</scope>
    <source>
        <strain evidence="11">ATCC 51220 / DSM 2926 / LMG 16218 / CuHBu1</strain>
    </source>
</reference>
<feature type="active site" description="Proton acceptor" evidence="7">
    <location>
        <position position="19"/>
    </location>
</feature>
<protein>
    <recommendedName>
        <fullName evidence="6 7">Peptidyl-tRNA hydrolase</fullName>
        <shortName evidence="7">Pth</shortName>
        <ecNumber evidence="1 7">3.1.1.29</ecNumber>
    </recommendedName>
</protein>
<dbReference type="GO" id="GO:0072344">
    <property type="term" value="P:rescue of stalled ribosome"/>
    <property type="evidence" value="ECO:0007669"/>
    <property type="project" value="UniProtKB-UniRule"/>
</dbReference>
<sequence>MKLIVGLGNPGEKYSKTRHNIGFEVIDMLAEDLKVSGFREKFQGLIGETVIKDEKVFLLKPQTFMNLSGNSINEVIKFYKIDPEEDLIVIYDDMDLDLGQLKIKVKGSPAGHNGIKSIISHIGENFLRVKCGIGKAKSREETVNFVLGRFSKEESNEVDPMIENASKAAQSLITAKDISRVMQKYNKKK</sequence>
<dbReference type="PANTHER" id="PTHR17224:SF1">
    <property type="entry name" value="PEPTIDYL-TRNA HYDROLASE"/>
    <property type="match status" value="1"/>
</dbReference>
<dbReference type="CDD" id="cd00462">
    <property type="entry name" value="PTH"/>
    <property type="match status" value="1"/>
</dbReference>
<evidence type="ECO:0000256" key="5">
    <source>
        <dbReference type="ARBA" id="ARBA00038063"/>
    </source>
</evidence>
<dbReference type="GO" id="GO:0000049">
    <property type="term" value="F:tRNA binding"/>
    <property type="evidence" value="ECO:0007669"/>
    <property type="project" value="UniProtKB-UniRule"/>
</dbReference>
<keyword evidence="3 7" id="KW-0378">Hydrolase</keyword>
<keyword evidence="4 7" id="KW-0694">RNA-binding</keyword>
<dbReference type="Proteomes" id="UP000006875">
    <property type="component" value="Chromosome"/>
</dbReference>
<evidence type="ECO:0000256" key="6">
    <source>
        <dbReference type="ARBA" id="ARBA00050038"/>
    </source>
</evidence>
<accession>E3H646</accession>
<dbReference type="Pfam" id="PF01195">
    <property type="entry name" value="Pept_tRNA_hydro"/>
    <property type="match status" value="1"/>
</dbReference>
<dbReference type="GO" id="GO:0004045">
    <property type="term" value="F:peptidyl-tRNA hydrolase activity"/>
    <property type="evidence" value="ECO:0007669"/>
    <property type="project" value="UniProtKB-UniRule"/>
</dbReference>
<comment type="subcellular location">
    <subcellularLocation>
        <location evidence="7">Cytoplasm</location>
    </subcellularLocation>
</comment>